<reference evidence="1 2" key="1">
    <citation type="submission" date="2018-01" db="EMBL/GenBank/DDBJ databases">
        <title>Whole genome sequencing of Histamine producing bacteria.</title>
        <authorList>
            <person name="Butler K."/>
        </authorList>
    </citation>
    <scope>NUCLEOTIDE SEQUENCE [LARGE SCALE GENOMIC DNA]</scope>
    <source>
        <strain evidence="1 2">DSM 24669</strain>
    </source>
</reference>
<dbReference type="InterPro" id="IPR017021">
    <property type="entry name" value="UCP033763"/>
</dbReference>
<comment type="caution">
    <text evidence="1">The sequence shown here is derived from an EMBL/GenBank/DDBJ whole genome shotgun (WGS) entry which is preliminary data.</text>
</comment>
<dbReference type="PIRSF" id="PIRSF033736">
    <property type="entry name" value="UCP033763"/>
    <property type="match status" value="1"/>
</dbReference>
<dbReference type="Pfam" id="PF09391">
    <property type="entry name" value="DUF2000"/>
    <property type="match status" value="1"/>
</dbReference>
<gene>
    <name evidence="1" type="ORF">C9I94_08090</name>
</gene>
<protein>
    <submittedName>
        <fullName evidence="1">DUF2000 domain-containing protein</fullName>
    </submittedName>
</protein>
<dbReference type="EMBL" id="PYLZ01000003">
    <property type="protein sequence ID" value="PSW25591.1"/>
    <property type="molecule type" value="Genomic_DNA"/>
</dbReference>
<dbReference type="Proteomes" id="UP000240481">
    <property type="component" value="Unassembled WGS sequence"/>
</dbReference>
<dbReference type="AlphaFoldDB" id="A0A0J8VFN7"/>
<evidence type="ECO:0000313" key="2">
    <source>
        <dbReference type="Proteomes" id="UP000240481"/>
    </source>
</evidence>
<dbReference type="InterPro" id="IPR018988">
    <property type="entry name" value="DUF2000"/>
</dbReference>
<name>A0A0J8VFN7_9GAMM</name>
<dbReference type="InterPro" id="IPR023476">
    <property type="entry name" value="Pep_tRNA_hydro_II_dom_sf"/>
</dbReference>
<dbReference type="Gene3D" id="3.40.1490.10">
    <property type="entry name" value="Bit1"/>
    <property type="match status" value="1"/>
</dbReference>
<evidence type="ECO:0000313" key="1">
    <source>
        <dbReference type="EMBL" id="PSW25591.1"/>
    </source>
</evidence>
<organism evidence="1 2">
    <name type="scientific">Photobacterium swingsii</name>
    <dbReference type="NCBI Taxonomy" id="680026"/>
    <lineage>
        <taxon>Bacteria</taxon>
        <taxon>Pseudomonadati</taxon>
        <taxon>Pseudomonadota</taxon>
        <taxon>Gammaproteobacteria</taxon>
        <taxon>Vibrionales</taxon>
        <taxon>Vibrionaceae</taxon>
        <taxon>Photobacterium</taxon>
    </lineage>
</organism>
<dbReference type="SUPFAM" id="SSF102462">
    <property type="entry name" value="Peptidyl-tRNA hydrolase II"/>
    <property type="match status" value="1"/>
</dbReference>
<dbReference type="RefSeq" id="WP_048897611.1">
    <property type="nucleotide sequence ID" value="NZ_AP024853.1"/>
</dbReference>
<sequence length="143" mass="15992">MTSVSSENEKRFVAVLNKKIELGRSLNVLGHLSVGLTNQLEVNEALFVDYQDGDGGIHPSLSHYPFIVLKADNSNKIRKARELAIEQGIKFTDFTHTMIEGGSTVQQHTTSQTKEQELEYLGIAFFGDSEALKNITKKFSLYK</sequence>
<keyword evidence="2" id="KW-1185">Reference proteome</keyword>
<dbReference type="OrthoDB" id="21143at2"/>
<proteinExistence type="predicted"/>
<accession>A0A0J8VFN7</accession>